<dbReference type="EMBL" id="LDJR01000060">
    <property type="protein sequence ID" value="OAK67467.1"/>
    <property type="molecule type" value="Genomic_DNA"/>
</dbReference>
<reference evidence="2 4" key="2">
    <citation type="submission" date="2015-06" db="EMBL/GenBank/DDBJ databases">
        <title>Genome sequencing project of Bacillus galactosidilyticus PL133.</title>
        <authorList>
            <person name="Gaiero J."/>
            <person name="Nicol R."/>
            <person name="Habash M."/>
        </authorList>
    </citation>
    <scope>NUCLEOTIDE SEQUENCE [LARGE SCALE GENOMIC DNA]</scope>
    <source>
        <strain evidence="2 4">PL133</strain>
    </source>
</reference>
<evidence type="ECO:0000313" key="3">
    <source>
        <dbReference type="EMBL" id="OAK67467.1"/>
    </source>
</evidence>
<dbReference type="PANTHER" id="PTHR43190">
    <property type="entry name" value="N-ACETYL-D-GLUCOSAMINE KINASE"/>
    <property type="match status" value="1"/>
</dbReference>
<accession>A0A0Q9YHL2</accession>
<dbReference type="Pfam" id="PF01869">
    <property type="entry name" value="BcrAD_BadFG"/>
    <property type="match status" value="1"/>
</dbReference>
<dbReference type="RefSeq" id="WP_057985691.1">
    <property type="nucleotide sequence ID" value="NZ_JAGGKH010000023.1"/>
</dbReference>
<name>A0A0Q9YHL2_9BACI</name>
<dbReference type="AlphaFoldDB" id="A0A0Q9YHL2"/>
<dbReference type="InterPro" id="IPR052519">
    <property type="entry name" value="Euk-type_GlcNAc_Kinase"/>
</dbReference>
<evidence type="ECO:0000259" key="1">
    <source>
        <dbReference type="Pfam" id="PF01869"/>
    </source>
</evidence>
<gene>
    <name evidence="3" type="ORF">ABB05_20255</name>
    <name evidence="2" type="ORF">ACA29_04920</name>
</gene>
<evidence type="ECO:0000313" key="2">
    <source>
        <dbReference type="EMBL" id="KRG16247.1"/>
    </source>
</evidence>
<comment type="caution">
    <text evidence="2">The sequence shown here is derived from an EMBL/GenBank/DDBJ whole genome shotgun (WGS) entry which is preliminary data.</text>
</comment>
<dbReference type="InterPro" id="IPR002731">
    <property type="entry name" value="ATPase_BadF"/>
</dbReference>
<evidence type="ECO:0000313" key="4">
    <source>
        <dbReference type="Proteomes" id="UP000053881"/>
    </source>
</evidence>
<keyword evidence="5" id="KW-1185">Reference proteome</keyword>
<dbReference type="SUPFAM" id="SSF53067">
    <property type="entry name" value="Actin-like ATPase domain"/>
    <property type="match status" value="2"/>
</dbReference>
<dbReference type="Proteomes" id="UP000053881">
    <property type="component" value="Unassembled WGS sequence"/>
</dbReference>
<dbReference type="EMBL" id="LGPB01000039">
    <property type="protein sequence ID" value="KRG16247.1"/>
    <property type="molecule type" value="Genomic_DNA"/>
</dbReference>
<dbReference type="STRING" id="217031.ABB05_20255"/>
<dbReference type="PATRIC" id="fig|217031.4.peg.1661"/>
<dbReference type="PANTHER" id="PTHR43190:SF3">
    <property type="entry name" value="N-ACETYL-D-GLUCOSAMINE KINASE"/>
    <property type="match status" value="1"/>
</dbReference>
<protein>
    <recommendedName>
        <fullName evidence="1">ATPase BadF/BadG/BcrA/BcrD type domain-containing protein</fullName>
    </recommendedName>
</protein>
<reference evidence="3 5" key="1">
    <citation type="submission" date="2015-05" db="EMBL/GenBank/DDBJ databases">
        <title>Comparison of genome.</title>
        <authorList>
            <person name="Zheng Z."/>
            <person name="Sun M."/>
        </authorList>
    </citation>
    <scope>NUCLEOTIDE SEQUENCE [LARGE SCALE GENOMIC DNA]</scope>
    <source>
        <strain evidence="3 5">G25-74</strain>
    </source>
</reference>
<sequence>MTYIIGIDAGGTKTNAIIMDRQKNILFSVEVGFGNLQVDFQEASCHIWKAITKCLGSIYGERCKVIVAGIAGIEAKNHRVRLERFLRERTLLPIILVNDAILAYHAMLGNEDGVLTIAGTGSISYGRNGDKEGYTGGWGHLLGDEGSSYHVVMQAFRKITAEADQACPHSSLSRVLLHEISAKRAEEIKEFIYQANKGEIAALSVVVFSEAVKGDQEAREHFYRAGQELAKQTARLYHKLQLARPLKLASKGSLLEKNLYVQSEYEKVLSSMVGDVEWIRDEKNVSATGALSLASHYIEEE</sequence>
<feature type="domain" description="ATPase BadF/BadG/BcrA/BcrD type" evidence="1">
    <location>
        <begin position="5"/>
        <end position="294"/>
    </location>
</feature>
<dbReference type="InterPro" id="IPR043129">
    <property type="entry name" value="ATPase_NBD"/>
</dbReference>
<organism evidence="2 4">
    <name type="scientific">Lederbergia galactosidilytica</name>
    <dbReference type="NCBI Taxonomy" id="217031"/>
    <lineage>
        <taxon>Bacteria</taxon>
        <taxon>Bacillati</taxon>
        <taxon>Bacillota</taxon>
        <taxon>Bacilli</taxon>
        <taxon>Bacillales</taxon>
        <taxon>Bacillaceae</taxon>
        <taxon>Lederbergia</taxon>
    </lineage>
</organism>
<proteinExistence type="predicted"/>
<dbReference type="CDD" id="cd24007">
    <property type="entry name" value="ASKHA_NBD_eukNAGK-like"/>
    <property type="match status" value="1"/>
</dbReference>
<dbReference type="Gene3D" id="3.30.420.40">
    <property type="match status" value="2"/>
</dbReference>
<dbReference type="Proteomes" id="UP000077881">
    <property type="component" value="Unassembled WGS sequence"/>
</dbReference>
<evidence type="ECO:0000313" key="5">
    <source>
        <dbReference type="Proteomes" id="UP000077881"/>
    </source>
</evidence>